<evidence type="ECO:0000313" key="1">
    <source>
        <dbReference type="EMBL" id="MFC6282791.1"/>
    </source>
</evidence>
<proteinExistence type="predicted"/>
<organism evidence="1 2">
    <name type="scientific">Polaromonas aquatica</name>
    <dbReference type="NCBI Taxonomy" id="332657"/>
    <lineage>
        <taxon>Bacteria</taxon>
        <taxon>Pseudomonadati</taxon>
        <taxon>Pseudomonadota</taxon>
        <taxon>Betaproteobacteria</taxon>
        <taxon>Burkholderiales</taxon>
        <taxon>Comamonadaceae</taxon>
        <taxon>Polaromonas</taxon>
    </lineage>
</organism>
<gene>
    <name evidence="1" type="ORF">ACFQND_16315</name>
</gene>
<sequence length="87" mass="9730">MFTEDFNPVQRLAIETCPRCHAVGLAVPDAETYANTPEADHHVEKMTICPSIVAWCPACGLVGDWPGMCWKPEEKPKRKRKGYSEIA</sequence>
<evidence type="ECO:0000313" key="2">
    <source>
        <dbReference type="Proteomes" id="UP001596270"/>
    </source>
</evidence>
<dbReference type="RefSeq" id="WP_371439251.1">
    <property type="nucleotide sequence ID" value="NZ_JBHSRS010000080.1"/>
</dbReference>
<reference evidence="2" key="1">
    <citation type="journal article" date="2019" name="Int. J. Syst. Evol. Microbiol.">
        <title>The Global Catalogue of Microorganisms (GCM) 10K type strain sequencing project: providing services to taxonomists for standard genome sequencing and annotation.</title>
        <authorList>
            <consortium name="The Broad Institute Genomics Platform"/>
            <consortium name="The Broad Institute Genome Sequencing Center for Infectious Disease"/>
            <person name="Wu L."/>
            <person name="Ma J."/>
        </authorList>
    </citation>
    <scope>NUCLEOTIDE SEQUENCE [LARGE SCALE GENOMIC DNA]</scope>
    <source>
        <strain evidence="2">CCUG 39402</strain>
    </source>
</reference>
<accession>A0ABW1TYN5</accession>
<keyword evidence="2" id="KW-1185">Reference proteome</keyword>
<comment type="caution">
    <text evidence="1">The sequence shown here is derived from an EMBL/GenBank/DDBJ whole genome shotgun (WGS) entry which is preliminary data.</text>
</comment>
<name>A0ABW1TYN5_9BURK</name>
<protein>
    <submittedName>
        <fullName evidence="1">Uncharacterized protein</fullName>
    </submittedName>
</protein>
<dbReference type="Proteomes" id="UP001596270">
    <property type="component" value="Unassembled WGS sequence"/>
</dbReference>
<dbReference type="EMBL" id="JBHSRS010000080">
    <property type="protein sequence ID" value="MFC6282791.1"/>
    <property type="molecule type" value="Genomic_DNA"/>
</dbReference>